<comment type="caution">
    <text evidence="1">The sequence shown here is derived from an EMBL/GenBank/DDBJ whole genome shotgun (WGS) entry which is preliminary data.</text>
</comment>
<dbReference type="Proteomes" id="UP000029713">
    <property type="component" value="Unassembled WGS sequence"/>
</dbReference>
<dbReference type="STRING" id="1522368.IN07_18640"/>
<sequence>MPLHIECPQCGETDDLVGDRGVEGIGITCGACGARFLRDRQLRCATCAGTDLVLRPQVLTQFSRGTQLSVVGWTETHCCTSCDAEALLRSERANAPLPAEYRPRAVRPQSRT</sequence>
<organism evidence="1 2">
    <name type="scientific">Modestobacter caceresii</name>
    <dbReference type="NCBI Taxonomy" id="1522368"/>
    <lineage>
        <taxon>Bacteria</taxon>
        <taxon>Bacillati</taxon>
        <taxon>Actinomycetota</taxon>
        <taxon>Actinomycetes</taxon>
        <taxon>Geodermatophilales</taxon>
        <taxon>Geodermatophilaceae</taxon>
        <taxon>Modestobacter</taxon>
    </lineage>
</organism>
<evidence type="ECO:0000313" key="2">
    <source>
        <dbReference type="Proteomes" id="UP000029713"/>
    </source>
</evidence>
<dbReference type="EMBL" id="JPMX01000087">
    <property type="protein sequence ID" value="KGH45214.1"/>
    <property type="molecule type" value="Genomic_DNA"/>
</dbReference>
<dbReference type="OrthoDB" id="3427721at2"/>
<accession>A0A098Y418</accession>
<keyword evidence="2" id="KW-1185">Reference proteome</keyword>
<reference evidence="1 2" key="1">
    <citation type="submission" date="2014-07" db="EMBL/GenBank/DDBJ databases">
        <title>Biosystematic studies on Modestobacter strains isolated from extreme hyper-arid desert soil and from historic building.</title>
        <authorList>
            <person name="Bukarasam K."/>
            <person name="Bull A."/>
            <person name="Girard G."/>
            <person name="van Wezel G."/>
            <person name="Goodfellow M."/>
        </authorList>
    </citation>
    <scope>NUCLEOTIDE SEQUENCE [LARGE SCALE GENOMIC DNA]</scope>
    <source>
        <strain evidence="1 2">KNN45-2b</strain>
    </source>
</reference>
<proteinExistence type="predicted"/>
<protein>
    <submittedName>
        <fullName evidence="1">Uncharacterized protein</fullName>
    </submittedName>
</protein>
<gene>
    <name evidence="1" type="ORF">IN07_18640</name>
</gene>
<evidence type="ECO:0000313" key="1">
    <source>
        <dbReference type="EMBL" id="KGH45214.1"/>
    </source>
</evidence>
<dbReference type="RefSeq" id="WP_036338328.1">
    <property type="nucleotide sequence ID" value="NZ_JPMX01000087.1"/>
</dbReference>
<dbReference type="AlphaFoldDB" id="A0A098Y418"/>
<name>A0A098Y418_9ACTN</name>